<dbReference type="AlphaFoldDB" id="A0A177B2Q5"/>
<sequence>DTIESQPIENIATPITQPEIESKISPDQYRKIANSLVMKLRKNEDDENCENWNRSRLISWYLDEIEKQIESEEQLFSARNLVDKIIDRLLYKDHVLIQLSDIGLKDISINSQEKVEKEDKDNQVLVAHPNYVIDI</sequence>
<dbReference type="EMBL" id="LWCA01000552">
    <property type="protein sequence ID" value="OAF67891.1"/>
    <property type="molecule type" value="Genomic_DNA"/>
</dbReference>
<reference evidence="7 8" key="1">
    <citation type="submission" date="2016-04" db="EMBL/GenBank/DDBJ databases">
        <title>The genome of Intoshia linei affirms orthonectids as highly simplified spiralians.</title>
        <authorList>
            <person name="Mikhailov K.V."/>
            <person name="Slusarev G.S."/>
            <person name="Nikitin M.A."/>
            <person name="Logacheva M.D."/>
            <person name="Penin A."/>
            <person name="Aleoshin V."/>
            <person name="Panchin Y.V."/>
        </authorList>
    </citation>
    <scope>NUCLEOTIDE SEQUENCE [LARGE SCALE GENOMIC DNA]</scope>
    <source>
        <strain evidence="7">Intl2013</strain>
        <tissue evidence="7">Whole animal</tissue>
    </source>
</reference>
<evidence type="ECO:0000313" key="8">
    <source>
        <dbReference type="Proteomes" id="UP000078046"/>
    </source>
</evidence>
<keyword evidence="5" id="KW-0539">Nucleus</keyword>
<accession>A0A177B2Q5</accession>
<dbReference type="GO" id="GO:0006260">
    <property type="term" value="P:DNA replication"/>
    <property type="evidence" value="ECO:0007669"/>
    <property type="project" value="UniProtKB-KW"/>
</dbReference>
<keyword evidence="4" id="KW-0347">Helicase</keyword>
<organism evidence="7 8">
    <name type="scientific">Intoshia linei</name>
    <dbReference type="NCBI Taxonomy" id="1819745"/>
    <lineage>
        <taxon>Eukaryota</taxon>
        <taxon>Metazoa</taxon>
        <taxon>Spiralia</taxon>
        <taxon>Lophotrochozoa</taxon>
        <taxon>Mesozoa</taxon>
        <taxon>Orthonectida</taxon>
        <taxon>Rhopaluridae</taxon>
        <taxon>Intoshia</taxon>
    </lineage>
</organism>
<dbReference type="Gene3D" id="1.20.58.870">
    <property type="match status" value="1"/>
</dbReference>
<evidence type="ECO:0000256" key="1">
    <source>
        <dbReference type="ARBA" id="ARBA00004123"/>
    </source>
</evidence>
<evidence type="ECO:0000256" key="3">
    <source>
        <dbReference type="ARBA" id="ARBA00022705"/>
    </source>
</evidence>
<keyword evidence="4" id="KW-0547">Nucleotide-binding</keyword>
<feature type="domain" description="Mcm6 C-terminal winged-helix" evidence="6">
    <location>
        <begin position="23"/>
        <end position="133"/>
    </location>
</feature>
<keyword evidence="8" id="KW-1185">Reference proteome</keyword>
<evidence type="ECO:0000313" key="7">
    <source>
        <dbReference type="EMBL" id="OAF67891.1"/>
    </source>
</evidence>
<name>A0A177B2Q5_9BILA</name>
<dbReference type="OrthoDB" id="1744952at2759"/>
<feature type="non-terminal residue" evidence="7">
    <location>
        <position position="1"/>
    </location>
</feature>
<proteinExistence type="inferred from homology"/>
<keyword evidence="4" id="KW-0067">ATP-binding</keyword>
<dbReference type="InterPro" id="IPR041024">
    <property type="entry name" value="Mcm6_C"/>
</dbReference>
<dbReference type="GO" id="GO:0005634">
    <property type="term" value="C:nucleus"/>
    <property type="evidence" value="ECO:0007669"/>
    <property type="project" value="UniProtKB-SubCell"/>
</dbReference>
<dbReference type="Proteomes" id="UP000078046">
    <property type="component" value="Unassembled WGS sequence"/>
</dbReference>
<keyword evidence="3" id="KW-0235">DNA replication</keyword>
<comment type="subcellular location">
    <subcellularLocation>
        <location evidence="1">Nucleus</location>
    </subcellularLocation>
</comment>
<evidence type="ECO:0000259" key="6">
    <source>
        <dbReference type="Pfam" id="PF18263"/>
    </source>
</evidence>
<evidence type="ECO:0000256" key="4">
    <source>
        <dbReference type="ARBA" id="ARBA00022806"/>
    </source>
</evidence>
<evidence type="ECO:0000256" key="2">
    <source>
        <dbReference type="ARBA" id="ARBA00008010"/>
    </source>
</evidence>
<evidence type="ECO:0000256" key="5">
    <source>
        <dbReference type="ARBA" id="ARBA00023242"/>
    </source>
</evidence>
<dbReference type="GO" id="GO:0004386">
    <property type="term" value="F:helicase activity"/>
    <property type="evidence" value="ECO:0007669"/>
    <property type="project" value="UniProtKB-KW"/>
</dbReference>
<gene>
    <name evidence="7" type="ORF">A3Q56_04387</name>
</gene>
<comment type="caution">
    <text evidence="7">The sequence shown here is derived from an EMBL/GenBank/DDBJ whole genome shotgun (WGS) entry which is preliminary data.</text>
</comment>
<protein>
    <recommendedName>
        <fullName evidence="6">Mcm6 C-terminal winged-helix domain-containing protein</fullName>
    </recommendedName>
</protein>
<keyword evidence="4" id="KW-0378">Hydrolase</keyword>
<dbReference type="Pfam" id="PF18263">
    <property type="entry name" value="WHD_MCM6"/>
    <property type="match status" value="1"/>
</dbReference>
<comment type="similarity">
    <text evidence="2">Belongs to the MCM family.</text>
</comment>